<evidence type="ECO:0000256" key="7">
    <source>
        <dbReference type="SAM" id="Phobius"/>
    </source>
</evidence>
<gene>
    <name evidence="9" type="ORF">R2G56_13580</name>
</gene>
<comment type="catalytic activity">
    <reaction evidence="1">
        <text>ATP + protein L-histidine = ADP + protein N-phospho-L-histidine.</text>
        <dbReference type="EC" id="2.7.13.3"/>
    </reaction>
</comment>
<dbReference type="CDD" id="cd00082">
    <property type="entry name" value="HisKA"/>
    <property type="match status" value="1"/>
</dbReference>
<dbReference type="InterPro" id="IPR050736">
    <property type="entry name" value="Sensor_HK_Regulatory"/>
</dbReference>
<sequence>MKRGSDLFAYVTVGVTILAFAVLLVFALIRLLDTEAEIRRSQGDNMLWSISQAQSAALLLDVAVSQKSSIPDSEVDIARRYDVLLSRLALLTEGPQARYMEELGMGASLARQDSAIRALETELHTLALGDATVALSIHELLETLSRDLGRAANRSMVKHWDATGARLDRQQAAIIQVIVSILGIIALGIFLSVMMLRTMAERQRIRMSLSRERESAELYRSFVGLVSHQFRTPLAVIDSSMQRILRSGDAMDQAEIQRRALQVRSEVRDLTRLIEATLEVIRLDTGQVAMKPRNCDIAALLERVKARQLTETPDRAIDIVIGDEVPPSFVSDPFLAEQVLTNLVSNAVKYSPETETVLIGVRAENRQICFSVQDQGIGIPAEEQDKLFGHFFRASTAQEVPGTGVGLSISAQLAELLGGRLDFVSTAGIGSTFTLRLPDEWPASRA</sequence>
<keyword evidence="7" id="KW-0812">Transmembrane</keyword>
<keyword evidence="4" id="KW-0808">Transferase</keyword>
<accession>A0ABU4AM35</accession>
<keyword evidence="7" id="KW-1133">Transmembrane helix</keyword>
<keyword evidence="5 9" id="KW-0418">Kinase</keyword>
<dbReference type="InterPro" id="IPR036890">
    <property type="entry name" value="HATPase_C_sf"/>
</dbReference>
<dbReference type="SUPFAM" id="SSF55874">
    <property type="entry name" value="ATPase domain of HSP90 chaperone/DNA topoisomerase II/histidine kinase"/>
    <property type="match status" value="1"/>
</dbReference>
<dbReference type="EMBL" id="JAWLIP010000006">
    <property type="protein sequence ID" value="MDV6227323.1"/>
    <property type="molecule type" value="Genomic_DNA"/>
</dbReference>
<dbReference type="SUPFAM" id="SSF47384">
    <property type="entry name" value="Homodimeric domain of signal transducing histidine kinase"/>
    <property type="match status" value="1"/>
</dbReference>
<dbReference type="Proteomes" id="UP001185659">
    <property type="component" value="Unassembled WGS sequence"/>
</dbReference>
<dbReference type="InterPro" id="IPR003661">
    <property type="entry name" value="HisK_dim/P_dom"/>
</dbReference>
<feature type="transmembrane region" description="Helical" evidence="7">
    <location>
        <begin position="7"/>
        <end position="32"/>
    </location>
</feature>
<dbReference type="PANTHER" id="PTHR43711">
    <property type="entry name" value="TWO-COMPONENT HISTIDINE KINASE"/>
    <property type="match status" value="1"/>
</dbReference>
<dbReference type="SMART" id="SM00387">
    <property type="entry name" value="HATPase_c"/>
    <property type="match status" value="1"/>
</dbReference>
<dbReference type="InterPro" id="IPR004358">
    <property type="entry name" value="Sig_transdc_His_kin-like_C"/>
</dbReference>
<evidence type="ECO:0000259" key="8">
    <source>
        <dbReference type="PROSITE" id="PS50109"/>
    </source>
</evidence>
<dbReference type="Gene3D" id="3.30.565.10">
    <property type="entry name" value="Histidine kinase-like ATPase, C-terminal domain"/>
    <property type="match status" value="1"/>
</dbReference>
<keyword evidence="3" id="KW-0597">Phosphoprotein</keyword>
<dbReference type="InterPro" id="IPR005467">
    <property type="entry name" value="His_kinase_dom"/>
</dbReference>
<dbReference type="SMART" id="SM00388">
    <property type="entry name" value="HisKA"/>
    <property type="match status" value="1"/>
</dbReference>
<evidence type="ECO:0000256" key="5">
    <source>
        <dbReference type="ARBA" id="ARBA00022777"/>
    </source>
</evidence>
<evidence type="ECO:0000256" key="6">
    <source>
        <dbReference type="ARBA" id="ARBA00023012"/>
    </source>
</evidence>
<organism evidence="9 10">
    <name type="scientific">Nitratireductor aquimarinus</name>
    <dbReference type="NCBI Taxonomy" id="889300"/>
    <lineage>
        <taxon>Bacteria</taxon>
        <taxon>Pseudomonadati</taxon>
        <taxon>Pseudomonadota</taxon>
        <taxon>Alphaproteobacteria</taxon>
        <taxon>Hyphomicrobiales</taxon>
        <taxon>Phyllobacteriaceae</taxon>
        <taxon>Nitratireductor</taxon>
    </lineage>
</organism>
<evidence type="ECO:0000313" key="9">
    <source>
        <dbReference type="EMBL" id="MDV6227323.1"/>
    </source>
</evidence>
<dbReference type="PANTHER" id="PTHR43711:SF1">
    <property type="entry name" value="HISTIDINE KINASE 1"/>
    <property type="match status" value="1"/>
</dbReference>
<keyword evidence="7" id="KW-0472">Membrane</keyword>
<keyword evidence="6" id="KW-0902">Two-component regulatory system</keyword>
<comment type="caution">
    <text evidence="9">The sequence shown here is derived from an EMBL/GenBank/DDBJ whole genome shotgun (WGS) entry which is preliminary data.</text>
</comment>
<dbReference type="InterPro" id="IPR036097">
    <property type="entry name" value="HisK_dim/P_sf"/>
</dbReference>
<dbReference type="Pfam" id="PF02518">
    <property type="entry name" value="HATPase_c"/>
    <property type="match status" value="1"/>
</dbReference>
<evidence type="ECO:0000313" key="10">
    <source>
        <dbReference type="Proteomes" id="UP001185659"/>
    </source>
</evidence>
<dbReference type="Gene3D" id="1.10.287.130">
    <property type="match status" value="1"/>
</dbReference>
<proteinExistence type="predicted"/>
<name>A0ABU4AM35_9HYPH</name>
<evidence type="ECO:0000256" key="1">
    <source>
        <dbReference type="ARBA" id="ARBA00000085"/>
    </source>
</evidence>
<dbReference type="PROSITE" id="PS50109">
    <property type="entry name" value="HIS_KIN"/>
    <property type="match status" value="1"/>
</dbReference>
<dbReference type="InterPro" id="IPR003594">
    <property type="entry name" value="HATPase_dom"/>
</dbReference>
<reference evidence="9 10" key="1">
    <citation type="submission" date="2023-10" db="EMBL/GenBank/DDBJ databases">
        <authorList>
            <person name="Venkata Ramana C."/>
            <person name="Sasikala C."/>
            <person name="Dhurka M."/>
        </authorList>
    </citation>
    <scope>NUCLEOTIDE SEQUENCE [LARGE SCALE GENOMIC DNA]</scope>
    <source>
        <strain evidence="9 10">KCTC 32151</strain>
    </source>
</reference>
<dbReference type="GO" id="GO:0016301">
    <property type="term" value="F:kinase activity"/>
    <property type="evidence" value="ECO:0007669"/>
    <property type="project" value="UniProtKB-KW"/>
</dbReference>
<evidence type="ECO:0000256" key="2">
    <source>
        <dbReference type="ARBA" id="ARBA00012438"/>
    </source>
</evidence>
<dbReference type="PRINTS" id="PR00344">
    <property type="entry name" value="BCTRLSENSOR"/>
</dbReference>
<feature type="transmembrane region" description="Helical" evidence="7">
    <location>
        <begin position="173"/>
        <end position="196"/>
    </location>
</feature>
<dbReference type="RefSeq" id="WP_317561621.1">
    <property type="nucleotide sequence ID" value="NZ_JAWLIP010000006.1"/>
</dbReference>
<evidence type="ECO:0000256" key="4">
    <source>
        <dbReference type="ARBA" id="ARBA00022679"/>
    </source>
</evidence>
<dbReference type="EC" id="2.7.13.3" evidence="2"/>
<feature type="domain" description="Histidine kinase" evidence="8">
    <location>
        <begin position="225"/>
        <end position="441"/>
    </location>
</feature>
<protein>
    <recommendedName>
        <fullName evidence="2">histidine kinase</fullName>
        <ecNumber evidence="2">2.7.13.3</ecNumber>
    </recommendedName>
</protein>
<keyword evidence="10" id="KW-1185">Reference proteome</keyword>
<evidence type="ECO:0000256" key="3">
    <source>
        <dbReference type="ARBA" id="ARBA00022553"/>
    </source>
</evidence>